<feature type="region of interest" description="Disordered" evidence="1">
    <location>
        <begin position="81"/>
        <end position="100"/>
    </location>
</feature>
<organism evidence="2 3">
    <name type="scientific">Stackebrandtia albiflava</name>
    <dbReference type="NCBI Taxonomy" id="406432"/>
    <lineage>
        <taxon>Bacteria</taxon>
        <taxon>Bacillati</taxon>
        <taxon>Actinomycetota</taxon>
        <taxon>Actinomycetes</taxon>
        <taxon>Glycomycetales</taxon>
        <taxon>Glycomycetaceae</taxon>
        <taxon>Stackebrandtia</taxon>
    </lineage>
</organism>
<proteinExistence type="predicted"/>
<reference evidence="2 3" key="1">
    <citation type="journal article" date="2013" name="Stand. Genomic Sci.">
        <title>Genomic Encyclopedia of Type Strains, Phase I: The one thousand microbial genomes (KMG-I) project.</title>
        <authorList>
            <person name="Kyrpides N.C."/>
            <person name="Woyke T."/>
            <person name="Eisen J.A."/>
            <person name="Garrity G."/>
            <person name="Lilburn T.G."/>
            <person name="Beck B.J."/>
            <person name="Whitman W.B."/>
            <person name="Hugenholtz P."/>
            <person name="Klenk H.P."/>
        </authorList>
    </citation>
    <scope>NUCLEOTIDE SEQUENCE [LARGE SCALE GENOMIC DNA]</scope>
    <source>
        <strain evidence="2 3">DSM 45044</strain>
    </source>
</reference>
<evidence type="ECO:0000313" key="2">
    <source>
        <dbReference type="EMBL" id="TWJ15880.1"/>
    </source>
</evidence>
<gene>
    <name evidence="2" type="ORF">LX16_1599</name>
</gene>
<evidence type="ECO:0000313" key="3">
    <source>
        <dbReference type="Proteomes" id="UP000321617"/>
    </source>
</evidence>
<name>A0A562VDD1_9ACTN</name>
<accession>A0A562VDD1</accession>
<sequence>MDRPRRTAPPPLYRTLPGFAAPAAPDFTAERDRLATDWTTTNGKDIRQPGIANLSTAYVTYRRQRDRHATAQWRTDRTEVHISGNPHAHGNPRRRLYTGGVKFSSRPPDRIDCSEPKVFSEVRRALGILRIQPGAPATPVVYLHTEHGPCRDCRKALIALIRDHTWVDFTLVWRRWFQDDYDGAPDNWKGPDVHTGRRLTWRHTTELADNGWPAPVARAEPGRGRPDPTANPFDALRDLPPD</sequence>
<feature type="region of interest" description="Disordered" evidence="1">
    <location>
        <begin position="210"/>
        <end position="242"/>
    </location>
</feature>
<dbReference type="RefSeq" id="WP_147135300.1">
    <property type="nucleotide sequence ID" value="NZ_BAABIJ010000001.1"/>
</dbReference>
<protein>
    <submittedName>
        <fullName evidence="2">Uncharacterized protein</fullName>
    </submittedName>
</protein>
<evidence type="ECO:0000256" key="1">
    <source>
        <dbReference type="SAM" id="MobiDB-lite"/>
    </source>
</evidence>
<dbReference type="AlphaFoldDB" id="A0A562VDD1"/>
<dbReference type="EMBL" id="VLLL01000005">
    <property type="protein sequence ID" value="TWJ15880.1"/>
    <property type="molecule type" value="Genomic_DNA"/>
</dbReference>
<dbReference type="Proteomes" id="UP000321617">
    <property type="component" value="Unassembled WGS sequence"/>
</dbReference>
<dbReference type="OrthoDB" id="3725747at2"/>
<comment type="caution">
    <text evidence="2">The sequence shown here is derived from an EMBL/GenBank/DDBJ whole genome shotgun (WGS) entry which is preliminary data.</text>
</comment>
<keyword evidence="3" id="KW-1185">Reference proteome</keyword>